<dbReference type="GO" id="GO:0030288">
    <property type="term" value="C:outer membrane-bounded periplasmic space"/>
    <property type="evidence" value="ECO:0007669"/>
    <property type="project" value="TreeGrafter"/>
</dbReference>
<reference evidence="4 5" key="1">
    <citation type="submission" date="2020-04" db="EMBL/GenBank/DDBJ databases">
        <title>Draft genome of Pyxidicoccus fallax type strain.</title>
        <authorList>
            <person name="Whitworth D.E."/>
        </authorList>
    </citation>
    <scope>NUCLEOTIDE SEQUENCE [LARGE SCALE GENOMIC DNA]</scope>
    <source>
        <strain evidence="4 5">DSM 14698</strain>
    </source>
</reference>
<feature type="domain" description="Glycosyl transferase family 51" evidence="3">
    <location>
        <begin position="45"/>
        <end position="196"/>
    </location>
</feature>
<dbReference type="PANTHER" id="PTHR32282">
    <property type="entry name" value="BINDING PROTEIN TRANSPEPTIDASE, PUTATIVE-RELATED"/>
    <property type="match status" value="1"/>
</dbReference>
<evidence type="ECO:0000313" key="5">
    <source>
        <dbReference type="Proteomes" id="UP000518300"/>
    </source>
</evidence>
<evidence type="ECO:0000313" key="4">
    <source>
        <dbReference type="EMBL" id="NMO21453.1"/>
    </source>
</evidence>
<dbReference type="EMBL" id="JABBJJ010000324">
    <property type="protein sequence ID" value="NMO21453.1"/>
    <property type="molecule type" value="Genomic_DNA"/>
</dbReference>
<dbReference type="InterPro" id="IPR036950">
    <property type="entry name" value="PBP_transglycosylase"/>
</dbReference>
<keyword evidence="2" id="KW-0808">Transferase</keyword>
<dbReference type="GO" id="GO:0009252">
    <property type="term" value="P:peptidoglycan biosynthetic process"/>
    <property type="evidence" value="ECO:0007669"/>
    <property type="project" value="TreeGrafter"/>
</dbReference>
<dbReference type="InterPro" id="IPR023346">
    <property type="entry name" value="Lysozyme-like_dom_sf"/>
</dbReference>
<dbReference type="GO" id="GO:0008955">
    <property type="term" value="F:peptidoglycan glycosyltransferase activity"/>
    <property type="evidence" value="ECO:0007669"/>
    <property type="project" value="TreeGrafter"/>
</dbReference>
<protein>
    <submittedName>
        <fullName evidence="4">Transglycosylase domain-containing protein</fullName>
    </submittedName>
</protein>
<accession>A0A848LVI9</accession>
<feature type="non-terminal residue" evidence="4">
    <location>
        <position position="196"/>
    </location>
</feature>
<organism evidence="4 5">
    <name type="scientific">Pyxidicoccus fallax</name>
    <dbReference type="NCBI Taxonomy" id="394095"/>
    <lineage>
        <taxon>Bacteria</taxon>
        <taxon>Pseudomonadati</taxon>
        <taxon>Myxococcota</taxon>
        <taxon>Myxococcia</taxon>
        <taxon>Myxococcales</taxon>
        <taxon>Cystobacterineae</taxon>
        <taxon>Myxococcaceae</taxon>
        <taxon>Pyxidicoccus</taxon>
    </lineage>
</organism>
<evidence type="ECO:0000256" key="2">
    <source>
        <dbReference type="ARBA" id="ARBA00022679"/>
    </source>
</evidence>
<sequence length="196" mass="21446">MLSFVLIACAVALWAAVALHPYPVEDLHTRTGDSLRIHDSRGRLLREVVNAEGERSRWRALEDISPLVVQATIAVEDARFHQHPGVDARAVVRALAQAVRHGRVVSGASTLTMQLARRIHPHPRTLRGKLGEMLEALRLERAVDKHTLLEQYLNRAPYGAGAMGVEAASQRYFGKPGEHLSLAEAALLAGLPQAPT</sequence>
<comment type="caution">
    <text evidence="4">The sequence shown here is derived from an EMBL/GenBank/DDBJ whole genome shotgun (WGS) entry which is preliminary data.</text>
</comment>
<dbReference type="PANTHER" id="PTHR32282:SF15">
    <property type="entry name" value="PENICILLIN-BINDING PROTEIN 1C"/>
    <property type="match status" value="1"/>
</dbReference>
<dbReference type="Gene3D" id="1.10.3810.10">
    <property type="entry name" value="Biosynthetic peptidoglycan transglycosylase-like"/>
    <property type="match status" value="1"/>
</dbReference>
<dbReference type="RefSeq" id="WP_169350639.1">
    <property type="nucleotide sequence ID" value="NZ_JABBJJ010000324.1"/>
</dbReference>
<evidence type="ECO:0000256" key="1">
    <source>
        <dbReference type="ARBA" id="ARBA00004752"/>
    </source>
</evidence>
<dbReference type="InterPro" id="IPR050396">
    <property type="entry name" value="Glycosyltr_51/Transpeptidase"/>
</dbReference>
<proteinExistence type="predicted"/>
<gene>
    <name evidence="4" type="ORF">HG543_42380</name>
</gene>
<evidence type="ECO:0000259" key="3">
    <source>
        <dbReference type="Pfam" id="PF00912"/>
    </source>
</evidence>
<dbReference type="Proteomes" id="UP000518300">
    <property type="component" value="Unassembled WGS sequence"/>
</dbReference>
<dbReference type="AlphaFoldDB" id="A0A848LVI9"/>
<dbReference type="SUPFAM" id="SSF53955">
    <property type="entry name" value="Lysozyme-like"/>
    <property type="match status" value="1"/>
</dbReference>
<dbReference type="Pfam" id="PF00912">
    <property type="entry name" value="Transgly"/>
    <property type="match status" value="1"/>
</dbReference>
<name>A0A848LVI9_9BACT</name>
<dbReference type="InterPro" id="IPR001264">
    <property type="entry name" value="Glyco_trans_51"/>
</dbReference>
<keyword evidence="5" id="KW-1185">Reference proteome</keyword>
<comment type="pathway">
    <text evidence="1">Cell wall biogenesis; peptidoglycan biosynthesis.</text>
</comment>